<dbReference type="GO" id="GO:0005509">
    <property type="term" value="F:calcium ion binding"/>
    <property type="evidence" value="ECO:0007669"/>
    <property type="project" value="InterPro"/>
</dbReference>
<accession>A0A3S5AL60</accession>
<evidence type="ECO:0000313" key="2">
    <source>
        <dbReference type="Proteomes" id="UP000784294"/>
    </source>
</evidence>
<comment type="caution">
    <text evidence="1">The sequence shown here is derived from an EMBL/GenBank/DDBJ whole genome shotgun (WGS) entry which is preliminary data.</text>
</comment>
<protein>
    <recommendedName>
        <fullName evidence="3">Cadherin domain-containing protein</fullName>
    </recommendedName>
</protein>
<dbReference type="GO" id="GO:0016020">
    <property type="term" value="C:membrane"/>
    <property type="evidence" value="ECO:0007669"/>
    <property type="project" value="InterPro"/>
</dbReference>
<dbReference type="InterPro" id="IPR015919">
    <property type="entry name" value="Cadherin-like_sf"/>
</dbReference>
<organism evidence="1 2">
    <name type="scientific">Protopolystoma xenopodis</name>
    <dbReference type="NCBI Taxonomy" id="117903"/>
    <lineage>
        <taxon>Eukaryota</taxon>
        <taxon>Metazoa</taxon>
        <taxon>Spiralia</taxon>
        <taxon>Lophotrochozoa</taxon>
        <taxon>Platyhelminthes</taxon>
        <taxon>Monogenea</taxon>
        <taxon>Polyopisthocotylea</taxon>
        <taxon>Polystomatidea</taxon>
        <taxon>Polystomatidae</taxon>
        <taxon>Protopolystoma</taxon>
    </lineage>
</organism>
<name>A0A3S5AL60_9PLAT</name>
<dbReference type="EMBL" id="CAAALY010081098">
    <property type="protein sequence ID" value="VEL26560.1"/>
    <property type="molecule type" value="Genomic_DNA"/>
</dbReference>
<proteinExistence type="predicted"/>
<sequence length="98" mass="10948">MVHIIVLNRHGPVFPKPSYTFAVSELSPIGSVVGKVHALEEPSDPHSHSGGFGICRYHIEMSNLKDERVGRHSTGSQIPFSIDRYGTHAFIKLYDLDY</sequence>
<dbReference type="AlphaFoldDB" id="A0A3S5AL60"/>
<keyword evidence="2" id="KW-1185">Reference proteome</keyword>
<dbReference type="OrthoDB" id="9047765at2759"/>
<reference evidence="1" key="1">
    <citation type="submission" date="2018-11" db="EMBL/GenBank/DDBJ databases">
        <authorList>
            <consortium name="Pathogen Informatics"/>
        </authorList>
    </citation>
    <scope>NUCLEOTIDE SEQUENCE</scope>
</reference>
<gene>
    <name evidence="1" type="ORF">PXEA_LOCUS20000</name>
</gene>
<evidence type="ECO:0000313" key="1">
    <source>
        <dbReference type="EMBL" id="VEL26560.1"/>
    </source>
</evidence>
<evidence type="ECO:0008006" key="3">
    <source>
        <dbReference type="Google" id="ProtNLM"/>
    </source>
</evidence>
<dbReference type="CDD" id="cd11304">
    <property type="entry name" value="Cadherin_repeat"/>
    <property type="match status" value="1"/>
</dbReference>
<dbReference type="SUPFAM" id="SSF49313">
    <property type="entry name" value="Cadherin-like"/>
    <property type="match status" value="1"/>
</dbReference>
<dbReference type="Proteomes" id="UP000784294">
    <property type="component" value="Unassembled WGS sequence"/>
</dbReference>
<dbReference type="Gene3D" id="2.60.40.60">
    <property type="entry name" value="Cadherins"/>
    <property type="match status" value="1"/>
</dbReference>